<name>A0A6J4I3K5_9CHLR</name>
<feature type="non-terminal residue" evidence="2">
    <location>
        <position position="286"/>
    </location>
</feature>
<feature type="region of interest" description="Disordered" evidence="1">
    <location>
        <begin position="129"/>
        <end position="286"/>
    </location>
</feature>
<proteinExistence type="predicted"/>
<feature type="region of interest" description="Disordered" evidence="1">
    <location>
        <begin position="33"/>
        <end position="117"/>
    </location>
</feature>
<feature type="non-terminal residue" evidence="2">
    <location>
        <position position="1"/>
    </location>
</feature>
<gene>
    <name evidence="2" type="ORF">AVDCRST_MAG77-1447</name>
</gene>
<feature type="compositionally biased region" description="Basic residues" evidence="1">
    <location>
        <begin position="165"/>
        <end position="175"/>
    </location>
</feature>
<feature type="compositionally biased region" description="Basic residues" evidence="1">
    <location>
        <begin position="276"/>
        <end position="286"/>
    </location>
</feature>
<sequence>RLAAAPRGGHAGHRGPVAPRRLAPVLAVALSLSGRTTTAHSRSAGADRAHVAGEPVVGQRAHSGRVAQAGDSGEQPLHPAVPLASPGAATEPELAHLSGQPRARHLGGGPAGGADAHLQDPVRAAVHHPRPARAGASGGDGAPQRRLGLAAGGRGNAVGSPAHAPHPRSGPRLRQRLPPAGGSARHRGRAHTGAGAPRQCGGRARDRHAAPRVPRPRHPARRAAPAHDPSGVRRVLQPRPAAPHPAPGDAPAAGTLTCGPSPTVPGDPCAPGTRRTAPRLRGRRGV</sequence>
<reference evidence="2" key="1">
    <citation type="submission" date="2020-02" db="EMBL/GenBank/DDBJ databases">
        <authorList>
            <person name="Meier V. D."/>
        </authorList>
    </citation>
    <scope>NUCLEOTIDE SEQUENCE</scope>
    <source>
        <strain evidence="2">AVDCRST_MAG77</strain>
    </source>
</reference>
<dbReference type="AlphaFoldDB" id="A0A6J4I3K5"/>
<evidence type="ECO:0000313" key="2">
    <source>
        <dbReference type="EMBL" id="CAA9239430.1"/>
    </source>
</evidence>
<dbReference type="EMBL" id="CADCTC010000093">
    <property type="protein sequence ID" value="CAA9239430.1"/>
    <property type="molecule type" value="Genomic_DNA"/>
</dbReference>
<protein>
    <submittedName>
        <fullName evidence="2">Uncharacterized protein</fullName>
    </submittedName>
</protein>
<accession>A0A6J4I3K5</accession>
<organism evidence="2">
    <name type="scientific">uncultured Chloroflexota bacterium</name>
    <dbReference type="NCBI Taxonomy" id="166587"/>
    <lineage>
        <taxon>Bacteria</taxon>
        <taxon>Bacillati</taxon>
        <taxon>Chloroflexota</taxon>
        <taxon>environmental samples</taxon>
    </lineage>
</organism>
<evidence type="ECO:0000256" key="1">
    <source>
        <dbReference type="SAM" id="MobiDB-lite"/>
    </source>
</evidence>
<feature type="region of interest" description="Disordered" evidence="1">
    <location>
        <begin position="1"/>
        <end position="20"/>
    </location>
</feature>